<keyword evidence="4" id="KW-0539">Nucleus</keyword>
<feature type="region of interest" description="Disordered" evidence="5">
    <location>
        <begin position="1"/>
        <end position="64"/>
    </location>
</feature>
<evidence type="ECO:0000256" key="1">
    <source>
        <dbReference type="ARBA" id="ARBA00004123"/>
    </source>
</evidence>
<organism evidence="8 9">
    <name type="scientific">Chlamydomonas eustigma</name>
    <dbReference type="NCBI Taxonomy" id="1157962"/>
    <lineage>
        <taxon>Eukaryota</taxon>
        <taxon>Viridiplantae</taxon>
        <taxon>Chlorophyta</taxon>
        <taxon>core chlorophytes</taxon>
        <taxon>Chlorophyceae</taxon>
        <taxon>CS clade</taxon>
        <taxon>Chlamydomonadales</taxon>
        <taxon>Chlamydomonadaceae</taxon>
        <taxon>Chlamydomonas</taxon>
    </lineage>
</organism>
<evidence type="ECO:0000256" key="4">
    <source>
        <dbReference type="ARBA" id="ARBA00023242"/>
    </source>
</evidence>
<proteinExistence type="predicted"/>
<dbReference type="PANTHER" id="PTHR23340:SF0">
    <property type="entry name" value="SURP AND G-PATCH DOMAIN-CONTAINING PROTEIN 1 ISOFORM X1"/>
    <property type="match status" value="1"/>
</dbReference>
<dbReference type="Pfam" id="PF01805">
    <property type="entry name" value="Surp"/>
    <property type="match status" value="1"/>
</dbReference>
<evidence type="ECO:0000313" key="8">
    <source>
        <dbReference type="EMBL" id="GAX82759.1"/>
    </source>
</evidence>
<feature type="region of interest" description="Disordered" evidence="5">
    <location>
        <begin position="220"/>
        <end position="241"/>
    </location>
</feature>
<gene>
    <name evidence="8" type="ORF">CEUSTIGMA_g10185.t1</name>
</gene>
<sequence>MSGLAFSLGNKRPGNSAGTKPSFAAKPVHVKDLFGAEDSDEETPVEHGAKKQRTSTSVDSGSSLSQLSAEAITACDRLAEFVAKNGKSFEDMTRDRNPGDTPFKFLHDKGCSQYKYYDQKVKEFEATLGKSTVAPPVVPPLTQAPAIKTAYQAPQASPAPPISSNAGPSSSGRPSRSSRWDSTTAQQTAEEEELIAKRAAEKGDSVAAMDAYMKLMAKKAADKEAQEREEEEERKRQIPLLNETSFDRRKVTAVFKSDGTRGHHMSDFIPAEELARLLAKGGDEAAKAAAIAIEQKNAIQSDNIGHKLLSKMGWKEGQGLGKDGITAPVAASSMRQDNLGLGAEAHGEVKEGDDAFEQYRKRMMLGYKYRPNPLGNPRKAYY</sequence>
<protein>
    <recommendedName>
        <fullName evidence="10">G-patch domain-containing protein</fullName>
    </recommendedName>
</protein>
<keyword evidence="2" id="KW-0507">mRNA processing</keyword>
<accession>A0A250XIL8</accession>
<dbReference type="Pfam" id="PF01585">
    <property type="entry name" value="G-patch"/>
    <property type="match status" value="1"/>
</dbReference>
<feature type="compositionally biased region" description="Low complexity" evidence="5">
    <location>
        <begin position="152"/>
        <end position="188"/>
    </location>
</feature>
<evidence type="ECO:0000259" key="7">
    <source>
        <dbReference type="PROSITE" id="PS50174"/>
    </source>
</evidence>
<dbReference type="Gene3D" id="1.10.10.790">
    <property type="entry name" value="Surp module"/>
    <property type="match status" value="1"/>
</dbReference>
<dbReference type="GO" id="GO:0006397">
    <property type="term" value="P:mRNA processing"/>
    <property type="evidence" value="ECO:0007669"/>
    <property type="project" value="UniProtKB-KW"/>
</dbReference>
<dbReference type="GO" id="GO:0003723">
    <property type="term" value="F:RNA binding"/>
    <property type="evidence" value="ECO:0007669"/>
    <property type="project" value="InterPro"/>
</dbReference>
<evidence type="ECO:0008006" key="10">
    <source>
        <dbReference type="Google" id="ProtNLM"/>
    </source>
</evidence>
<dbReference type="PROSITE" id="PS50128">
    <property type="entry name" value="SURP"/>
    <property type="match status" value="1"/>
</dbReference>
<dbReference type="GO" id="GO:0005654">
    <property type="term" value="C:nucleoplasm"/>
    <property type="evidence" value="ECO:0007669"/>
    <property type="project" value="TreeGrafter"/>
</dbReference>
<evidence type="ECO:0000313" key="9">
    <source>
        <dbReference type="Proteomes" id="UP000232323"/>
    </source>
</evidence>
<evidence type="ECO:0000256" key="5">
    <source>
        <dbReference type="SAM" id="MobiDB-lite"/>
    </source>
</evidence>
<dbReference type="InterPro" id="IPR040169">
    <property type="entry name" value="SUGP1/2"/>
</dbReference>
<feature type="domain" description="G-patch" evidence="7">
    <location>
        <begin position="301"/>
        <end position="346"/>
    </location>
</feature>
<dbReference type="InterPro" id="IPR000061">
    <property type="entry name" value="Surp"/>
</dbReference>
<dbReference type="InterPro" id="IPR000467">
    <property type="entry name" value="G_patch_dom"/>
</dbReference>
<feature type="domain" description="SURP motif" evidence="6">
    <location>
        <begin position="74"/>
        <end position="117"/>
    </location>
</feature>
<comment type="subcellular location">
    <subcellularLocation>
        <location evidence="1">Nucleus</location>
    </subcellularLocation>
</comment>
<dbReference type="OrthoDB" id="4822at2759"/>
<dbReference type="GO" id="GO:0008380">
    <property type="term" value="P:RNA splicing"/>
    <property type="evidence" value="ECO:0007669"/>
    <property type="project" value="UniProtKB-KW"/>
</dbReference>
<keyword evidence="9" id="KW-1185">Reference proteome</keyword>
<evidence type="ECO:0000259" key="6">
    <source>
        <dbReference type="PROSITE" id="PS50128"/>
    </source>
</evidence>
<dbReference type="SMART" id="SM00648">
    <property type="entry name" value="SWAP"/>
    <property type="match status" value="1"/>
</dbReference>
<dbReference type="AlphaFoldDB" id="A0A250XIL8"/>
<dbReference type="SUPFAM" id="SSF109905">
    <property type="entry name" value="Surp module (SWAP domain)"/>
    <property type="match status" value="1"/>
</dbReference>
<evidence type="ECO:0000256" key="3">
    <source>
        <dbReference type="ARBA" id="ARBA00023187"/>
    </source>
</evidence>
<feature type="compositionally biased region" description="Low complexity" evidence="5">
    <location>
        <begin position="54"/>
        <end position="64"/>
    </location>
</feature>
<feature type="region of interest" description="Disordered" evidence="5">
    <location>
        <begin position="145"/>
        <end position="201"/>
    </location>
</feature>
<name>A0A250XIL8_9CHLO</name>
<keyword evidence="3" id="KW-0508">mRNA splicing</keyword>
<dbReference type="PANTHER" id="PTHR23340">
    <property type="entry name" value="ARGININE/SERINE RICH SPLICING FACTOR SF4/14"/>
    <property type="match status" value="1"/>
</dbReference>
<comment type="caution">
    <text evidence="8">The sequence shown here is derived from an EMBL/GenBank/DDBJ whole genome shotgun (WGS) entry which is preliminary data.</text>
</comment>
<dbReference type="InterPro" id="IPR035967">
    <property type="entry name" value="SWAP/Surp_sf"/>
</dbReference>
<evidence type="ECO:0000256" key="2">
    <source>
        <dbReference type="ARBA" id="ARBA00022664"/>
    </source>
</evidence>
<dbReference type="STRING" id="1157962.A0A250XIL8"/>
<dbReference type="EMBL" id="BEGY01000085">
    <property type="protein sequence ID" value="GAX82759.1"/>
    <property type="molecule type" value="Genomic_DNA"/>
</dbReference>
<dbReference type="SMART" id="SM00443">
    <property type="entry name" value="G_patch"/>
    <property type="match status" value="1"/>
</dbReference>
<dbReference type="PROSITE" id="PS50174">
    <property type="entry name" value="G_PATCH"/>
    <property type="match status" value="1"/>
</dbReference>
<reference evidence="8 9" key="1">
    <citation type="submission" date="2017-08" db="EMBL/GenBank/DDBJ databases">
        <title>Acidophilic green algal genome provides insights into adaptation to an acidic environment.</title>
        <authorList>
            <person name="Hirooka S."/>
            <person name="Hirose Y."/>
            <person name="Kanesaki Y."/>
            <person name="Higuchi S."/>
            <person name="Fujiwara T."/>
            <person name="Onuma R."/>
            <person name="Era A."/>
            <person name="Ohbayashi R."/>
            <person name="Uzuka A."/>
            <person name="Nozaki H."/>
            <person name="Yoshikawa H."/>
            <person name="Miyagishima S.Y."/>
        </authorList>
    </citation>
    <scope>NUCLEOTIDE SEQUENCE [LARGE SCALE GENOMIC DNA]</scope>
    <source>
        <strain evidence="8 9">NIES-2499</strain>
    </source>
</reference>
<dbReference type="Proteomes" id="UP000232323">
    <property type="component" value="Unassembled WGS sequence"/>
</dbReference>